<feature type="region of interest" description="Disordered" evidence="1">
    <location>
        <begin position="133"/>
        <end position="178"/>
    </location>
</feature>
<sequence>MRAKGREEGGGDRGRVGRKRAADLERPRARIGKEGGARNGEAGAGGRPTGAGGGEEGGQRAEDGAAPVMARLLRLLRGLPLGVAPLRAMRGRDGDRGPGAGPGLGVAGPAAASGFPLHFTRCTRGLGPFQAGRCPPLPEPSAAHPRLRKWGPGAPDPYRGPQAGARGRGCSSRAPAPR</sequence>
<accession>A0ABQ9V7A1</accession>
<comment type="caution">
    <text evidence="2">The sequence shown here is derived from an EMBL/GenBank/DDBJ whole genome shotgun (WGS) entry which is preliminary data.</text>
</comment>
<gene>
    <name evidence="2" type="ORF">P7K49_014757</name>
</gene>
<evidence type="ECO:0000313" key="2">
    <source>
        <dbReference type="EMBL" id="KAK2105243.1"/>
    </source>
</evidence>
<proteinExistence type="predicted"/>
<keyword evidence="3" id="KW-1185">Reference proteome</keyword>
<dbReference type="EMBL" id="JASSZA010000007">
    <property type="protein sequence ID" value="KAK2105243.1"/>
    <property type="molecule type" value="Genomic_DNA"/>
</dbReference>
<feature type="region of interest" description="Disordered" evidence="1">
    <location>
        <begin position="1"/>
        <end position="65"/>
    </location>
</feature>
<feature type="compositionally biased region" description="Gly residues" evidence="1">
    <location>
        <begin position="42"/>
        <end position="56"/>
    </location>
</feature>
<name>A0ABQ9V7A1_SAGOE</name>
<organism evidence="2 3">
    <name type="scientific">Saguinus oedipus</name>
    <name type="common">Cotton-top tamarin</name>
    <name type="synonym">Oedipomidas oedipus</name>
    <dbReference type="NCBI Taxonomy" id="9490"/>
    <lineage>
        <taxon>Eukaryota</taxon>
        <taxon>Metazoa</taxon>
        <taxon>Chordata</taxon>
        <taxon>Craniata</taxon>
        <taxon>Vertebrata</taxon>
        <taxon>Euteleostomi</taxon>
        <taxon>Mammalia</taxon>
        <taxon>Eutheria</taxon>
        <taxon>Euarchontoglires</taxon>
        <taxon>Primates</taxon>
        <taxon>Haplorrhini</taxon>
        <taxon>Platyrrhini</taxon>
        <taxon>Cebidae</taxon>
        <taxon>Callitrichinae</taxon>
        <taxon>Saguinus</taxon>
    </lineage>
</organism>
<evidence type="ECO:0000256" key="1">
    <source>
        <dbReference type="SAM" id="MobiDB-lite"/>
    </source>
</evidence>
<evidence type="ECO:0000313" key="3">
    <source>
        <dbReference type="Proteomes" id="UP001266305"/>
    </source>
</evidence>
<feature type="compositionally biased region" description="Basic and acidic residues" evidence="1">
    <location>
        <begin position="1"/>
        <end position="36"/>
    </location>
</feature>
<protein>
    <submittedName>
        <fullName evidence="2">Uncharacterized protein</fullName>
    </submittedName>
</protein>
<reference evidence="2 3" key="1">
    <citation type="submission" date="2023-05" db="EMBL/GenBank/DDBJ databases">
        <title>B98-5 Cell Line De Novo Hybrid Assembly: An Optical Mapping Approach.</title>
        <authorList>
            <person name="Kananen K."/>
            <person name="Auerbach J.A."/>
            <person name="Kautto E."/>
            <person name="Blachly J.S."/>
        </authorList>
    </citation>
    <scope>NUCLEOTIDE SEQUENCE [LARGE SCALE GENOMIC DNA]</scope>
    <source>
        <strain evidence="2">B95-8</strain>
        <tissue evidence="2">Cell line</tissue>
    </source>
</reference>
<dbReference type="Proteomes" id="UP001266305">
    <property type="component" value="Unassembled WGS sequence"/>
</dbReference>